<evidence type="ECO:0000313" key="1">
    <source>
        <dbReference type="EMBL" id="NKZ17943.1"/>
    </source>
</evidence>
<evidence type="ECO:0000313" key="2">
    <source>
        <dbReference type="Proteomes" id="UP000590460"/>
    </source>
</evidence>
<dbReference type="Proteomes" id="UP000590460">
    <property type="component" value="Unassembled WGS sequence"/>
</dbReference>
<accession>A0A846ZH96</accession>
<reference evidence="1 2" key="1">
    <citation type="submission" date="2020-04" db="EMBL/GenBank/DDBJ databases">
        <title>MicrobeNet Type strains.</title>
        <authorList>
            <person name="Nicholson A.C."/>
        </authorList>
    </citation>
    <scope>NUCLEOTIDE SEQUENCE [LARGE SCALE GENOMIC DNA]</scope>
    <source>
        <strain evidence="1 2">CCUG 54536</strain>
    </source>
</reference>
<dbReference type="EMBL" id="JAAXPO010000002">
    <property type="protein sequence ID" value="NKZ17943.1"/>
    <property type="molecule type" value="Genomic_DNA"/>
</dbReference>
<organism evidence="1 2">
    <name type="scientific">Leuconostoc holzapfelii</name>
    <dbReference type="NCBI Taxonomy" id="434464"/>
    <lineage>
        <taxon>Bacteria</taxon>
        <taxon>Bacillati</taxon>
        <taxon>Bacillota</taxon>
        <taxon>Bacilli</taxon>
        <taxon>Lactobacillales</taxon>
        <taxon>Lactobacillaceae</taxon>
        <taxon>Leuconostoc</taxon>
    </lineage>
</organism>
<proteinExistence type="predicted"/>
<dbReference type="AlphaFoldDB" id="A0A846ZH96"/>
<name>A0A846ZH96_9LACO</name>
<protein>
    <submittedName>
        <fullName evidence="1">Uncharacterized protein</fullName>
    </submittedName>
</protein>
<dbReference type="RefSeq" id="WP_168675974.1">
    <property type="nucleotide sequence ID" value="NZ_BPKV01000001.1"/>
</dbReference>
<gene>
    <name evidence="1" type="ORF">HF966_01870</name>
</gene>
<sequence>MAAATILGNLLKEYEIDAGDLSLSRVADCWYWNHVIQLYVVDDESSFCTAIFDMPNFVYRFRFVDAKQREKNEKTPNLKN</sequence>
<comment type="caution">
    <text evidence="1">The sequence shown here is derived from an EMBL/GenBank/DDBJ whole genome shotgun (WGS) entry which is preliminary data.</text>
</comment>